<feature type="compositionally biased region" description="Polar residues" evidence="2">
    <location>
        <begin position="1"/>
        <end position="11"/>
    </location>
</feature>
<proteinExistence type="predicted"/>
<dbReference type="EMBL" id="BTGD01000010">
    <property type="protein sequence ID" value="GMM56837.1"/>
    <property type="molecule type" value="Genomic_DNA"/>
</dbReference>
<comment type="caution">
    <text evidence="4">The sequence shown here is derived from an EMBL/GenBank/DDBJ whole genome shotgun (WGS) entry which is preliminary data.</text>
</comment>
<dbReference type="Proteomes" id="UP001377567">
    <property type="component" value="Unassembled WGS sequence"/>
</dbReference>
<feature type="region of interest" description="Disordered" evidence="2">
    <location>
        <begin position="438"/>
        <end position="461"/>
    </location>
</feature>
<dbReference type="Pfam" id="PF25340">
    <property type="entry name" value="BCD_RFX"/>
    <property type="match status" value="1"/>
</dbReference>
<dbReference type="AlphaFoldDB" id="A0AAV5RZR2"/>
<dbReference type="InterPro" id="IPR003150">
    <property type="entry name" value="DNA-bd_RFX"/>
</dbReference>
<evidence type="ECO:0000256" key="2">
    <source>
        <dbReference type="SAM" id="MobiDB-lite"/>
    </source>
</evidence>
<dbReference type="Gene3D" id="1.10.10.10">
    <property type="entry name" value="Winged helix-like DNA-binding domain superfamily/Winged helix DNA-binding domain"/>
    <property type="match status" value="1"/>
</dbReference>
<organism evidence="4 5">
    <name type="scientific">Maudiozyma humilis</name>
    <name type="common">Sour dough yeast</name>
    <name type="synonym">Kazachstania humilis</name>
    <dbReference type="NCBI Taxonomy" id="51915"/>
    <lineage>
        <taxon>Eukaryota</taxon>
        <taxon>Fungi</taxon>
        <taxon>Dikarya</taxon>
        <taxon>Ascomycota</taxon>
        <taxon>Saccharomycotina</taxon>
        <taxon>Saccharomycetes</taxon>
        <taxon>Saccharomycetales</taxon>
        <taxon>Saccharomycetaceae</taxon>
        <taxon>Maudiozyma</taxon>
    </lineage>
</organism>
<evidence type="ECO:0000313" key="4">
    <source>
        <dbReference type="EMBL" id="GMM56837.1"/>
    </source>
</evidence>
<feature type="domain" description="RFX-type winged-helix" evidence="3">
    <location>
        <begin position="350"/>
        <end position="425"/>
    </location>
</feature>
<protein>
    <recommendedName>
        <fullName evidence="3">RFX-type winged-helix domain-containing protein</fullName>
    </recommendedName>
</protein>
<dbReference type="InterPro" id="IPR036388">
    <property type="entry name" value="WH-like_DNA-bd_sf"/>
</dbReference>
<keyword evidence="5" id="KW-1185">Reference proteome</keyword>
<dbReference type="Pfam" id="PF02257">
    <property type="entry name" value="RFX_DNA_binding"/>
    <property type="match status" value="1"/>
</dbReference>
<dbReference type="PANTHER" id="PTHR12619:SF5">
    <property type="entry name" value="TRANSCRIPTION FACTOR RFX4"/>
    <property type="match status" value="1"/>
</dbReference>
<reference evidence="4 5" key="1">
    <citation type="journal article" date="2023" name="Elife">
        <title>Identification of key yeast species and microbe-microbe interactions impacting larval growth of Drosophila in the wild.</title>
        <authorList>
            <person name="Mure A."/>
            <person name="Sugiura Y."/>
            <person name="Maeda R."/>
            <person name="Honda K."/>
            <person name="Sakurai N."/>
            <person name="Takahashi Y."/>
            <person name="Watada M."/>
            <person name="Katoh T."/>
            <person name="Gotoh A."/>
            <person name="Gotoh Y."/>
            <person name="Taniguchi I."/>
            <person name="Nakamura K."/>
            <person name="Hayashi T."/>
            <person name="Katayama T."/>
            <person name="Uemura T."/>
            <person name="Hattori Y."/>
        </authorList>
    </citation>
    <scope>NUCLEOTIDE SEQUENCE [LARGE SCALE GENOMIC DNA]</scope>
    <source>
        <strain evidence="4 5">KH-74</strain>
    </source>
</reference>
<dbReference type="SUPFAM" id="SSF46785">
    <property type="entry name" value="Winged helix' DNA-binding domain"/>
    <property type="match status" value="1"/>
</dbReference>
<feature type="compositionally biased region" description="Polar residues" evidence="2">
    <location>
        <begin position="18"/>
        <end position="62"/>
    </location>
</feature>
<gene>
    <name evidence="4" type="ORF">DAKH74_034530</name>
</gene>
<feature type="region of interest" description="Disordered" evidence="2">
    <location>
        <begin position="1"/>
        <end position="95"/>
    </location>
</feature>
<name>A0AAV5RZR2_MAUHU</name>
<evidence type="ECO:0000259" key="3">
    <source>
        <dbReference type="PROSITE" id="PS51526"/>
    </source>
</evidence>
<accession>A0AAV5RZR2</accession>
<dbReference type="PROSITE" id="PS51526">
    <property type="entry name" value="RFX_DBD"/>
    <property type="match status" value="1"/>
</dbReference>
<dbReference type="InterPro" id="IPR039779">
    <property type="entry name" value="RFX-like"/>
</dbReference>
<evidence type="ECO:0000256" key="1">
    <source>
        <dbReference type="ARBA" id="ARBA00023125"/>
    </source>
</evidence>
<dbReference type="GO" id="GO:0000978">
    <property type="term" value="F:RNA polymerase II cis-regulatory region sequence-specific DNA binding"/>
    <property type="evidence" value="ECO:0007669"/>
    <property type="project" value="TreeGrafter"/>
</dbReference>
<evidence type="ECO:0000313" key="5">
    <source>
        <dbReference type="Proteomes" id="UP001377567"/>
    </source>
</evidence>
<feature type="compositionally biased region" description="Low complexity" evidence="2">
    <location>
        <begin position="69"/>
        <end position="83"/>
    </location>
</feature>
<dbReference type="InterPro" id="IPR057321">
    <property type="entry name" value="RFX1-4/6/8-like_BCD"/>
</dbReference>
<dbReference type="GO" id="GO:0000981">
    <property type="term" value="F:DNA-binding transcription factor activity, RNA polymerase II-specific"/>
    <property type="evidence" value="ECO:0007669"/>
    <property type="project" value="TreeGrafter"/>
</dbReference>
<dbReference type="InterPro" id="IPR036390">
    <property type="entry name" value="WH_DNA-bd_sf"/>
</dbReference>
<dbReference type="PANTHER" id="PTHR12619">
    <property type="entry name" value="RFX TRANSCRIPTION FACTOR FAMILY"/>
    <property type="match status" value="1"/>
</dbReference>
<keyword evidence="1" id="KW-0238">DNA-binding</keyword>
<sequence length="797" mass="87309">MESTPTVNDSRYNAGKGQPQNFQFNGQRTLSTGPTFSNEFHPGSNANNSYLGSNSQYNSPPLNSARAPGSNGSSTTNGNGISNYDKPSRPNVTNYLSQPKIADQSSLHVLSLPQPYRQTVGSNDSAVSAGTVTTNAAQSNNYYHYSASPTTASVSAVSGGVTTPATEMAGYPVTSPYHDANAAVQDRQFSNGYIPQSLTHESKPAFVAQYSAAQPYVARNSFPQMWMRMPGGAGVVPGTPGATSIASPYDQAMKQKQGISLSPPLVYKHDTPLHIQYMADQNGGSIIRRNTQEQIAKTIAEKNVDVPIEEYAENVRKAELAVLNMNTHTHSKSSIQRAEQNREREKHVYALLWLMKNCKAEPNSYVPRSRIFSQYAASCAQCTLKPLSQATLGKLIRTIFPEITTRRLGMRGQSKYHYCNLVLLPECNGSSRSSSNGLGITGGSGDATTDGSSPNSISNAASGLSNGDNNLAVNENGNNSAQATVATLFNEVFKCKELDFDNTLRLPPIPSDDIPSSVDSDIASSLESLYHVHCLSIYESIFFGRFEDLPNSLNLSSNGSLSPQMFNLLISSELYNWVYECDLKTHAIIIQELAKKLVNDEKIDEVLLQDLEKFACSYKDIVSKASLDLPIPMVENKVAVATKFCLVLKELLKLLNFSKAFITNFPDSKNGMVSDWASLVDEENLTDSSEVDEKIASSGEDTRAKMCQMIAHFLESTETDTIHLKSLIEQFCNFIAHESSTVAHNISNYYLRFFSGLIGELSLKSSKNLSCWLYFNNIICQLLAYSSDFRNFIDLVK</sequence>